<dbReference type="InterPro" id="IPR050641">
    <property type="entry name" value="RIFMO-like"/>
</dbReference>
<dbReference type="eggNOG" id="COG0654">
    <property type="taxonomic scope" value="Bacteria"/>
</dbReference>
<keyword evidence="2" id="KW-0285">Flavoprotein</keyword>
<feature type="domain" description="FAD-binding" evidence="4">
    <location>
        <begin position="6"/>
        <end position="341"/>
    </location>
</feature>
<dbReference type="SUPFAM" id="SSF51905">
    <property type="entry name" value="FAD/NAD(P)-binding domain"/>
    <property type="match status" value="1"/>
</dbReference>
<dbReference type="AlphaFoldDB" id="D3HJM2"/>
<dbReference type="EC" id="1.14.13.50" evidence="5"/>
<evidence type="ECO:0000313" key="5">
    <source>
        <dbReference type="EMBL" id="CBJ12618.1"/>
    </source>
</evidence>
<accession>D3HJM2</accession>
<keyword evidence="6" id="KW-1185">Reference proteome</keyword>
<dbReference type="EMBL" id="FN650140">
    <property type="protein sequence ID" value="CBJ12618.1"/>
    <property type="molecule type" value="Genomic_DNA"/>
</dbReference>
<proteinExistence type="predicted"/>
<reference evidence="5 6" key="1">
    <citation type="journal article" date="2010" name="PLoS Genet.">
        <title>Analysis of the Legionella longbeachae genome and transcriptome uncovers unique strategies to cause Legionnaires' disease.</title>
        <authorList>
            <person name="Cazalet C."/>
            <person name="Gomez-Valero L."/>
            <person name="Rusniok C."/>
            <person name="Lomma M."/>
            <person name="Dervins-Ravault D."/>
            <person name="Newton H."/>
            <person name="Sansom F."/>
            <person name="Jarraud S."/>
            <person name="Zidane N."/>
            <person name="Ma L."/>
            <person name="Bouchier C."/>
            <person name="Etienne J."/>
            <person name="Hartland E."/>
            <person name="Buchrieser C."/>
        </authorList>
    </citation>
    <scope>NUCLEOTIDE SEQUENCE [LARGE SCALE GENOMIC DNA]</scope>
    <source>
        <strain evidence="5 6">NSW150</strain>
    </source>
</reference>
<evidence type="ECO:0000259" key="4">
    <source>
        <dbReference type="Pfam" id="PF01494"/>
    </source>
</evidence>
<protein>
    <submittedName>
        <fullName evidence="5">Putative FAD monooxygenase, PheA/TfdB family</fullName>
        <ecNumber evidence="5">1.14.13.50</ecNumber>
    </submittedName>
</protein>
<keyword evidence="5" id="KW-0560">Oxidoreductase</keyword>
<dbReference type="Gene3D" id="3.50.50.60">
    <property type="entry name" value="FAD/NAD(P)-binding domain"/>
    <property type="match status" value="1"/>
</dbReference>
<evidence type="ECO:0000313" key="6">
    <source>
        <dbReference type="Proteomes" id="UP000001060"/>
    </source>
</evidence>
<comment type="cofactor">
    <cofactor evidence="1">
        <name>FAD</name>
        <dbReference type="ChEBI" id="CHEBI:57692"/>
    </cofactor>
</comment>
<dbReference type="NCBIfam" id="NF005531">
    <property type="entry name" value="PRK07190.1"/>
    <property type="match status" value="1"/>
</dbReference>
<dbReference type="Pfam" id="PF01494">
    <property type="entry name" value="FAD_binding_3"/>
    <property type="match status" value="1"/>
</dbReference>
<name>D3HJM2_LEGLN</name>
<dbReference type="SUPFAM" id="SSF54373">
    <property type="entry name" value="FAD-linked reductases, C-terminal domain"/>
    <property type="match status" value="1"/>
</dbReference>
<dbReference type="RefSeq" id="WP_003636352.1">
    <property type="nucleotide sequence ID" value="NC_013861.1"/>
</dbReference>
<organism evidence="5 6">
    <name type="scientific">Legionella longbeachae serogroup 1 (strain NSW150)</name>
    <dbReference type="NCBI Taxonomy" id="661367"/>
    <lineage>
        <taxon>Bacteria</taxon>
        <taxon>Pseudomonadati</taxon>
        <taxon>Pseudomonadota</taxon>
        <taxon>Gammaproteobacteria</taxon>
        <taxon>Legionellales</taxon>
        <taxon>Legionellaceae</taxon>
        <taxon>Legionella</taxon>
    </lineage>
</organism>
<dbReference type="Proteomes" id="UP000001060">
    <property type="component" value="Chromosome"/>
</dbReference>
<dbReference type="KEGG" id="llo:LLO_2214"/>
<evidence type="ECO:0000256" key="2">
    <source>
        <dbReference type="ARBA" id="ARBA00022630"/>
    </source>
</evidence>
<dbReference type="PANTHER" id="PTHR43004:SF19">
    <property type="entry name" value="BINDING MONOOXYGENASE, PUTATIVE (JCVI)-RELATED"/>
    <property type="match status" value="1"/>
</dbReference>
<dbReference type="InterPro" id="IPR002938">
    <property type="entry name" value="FAD-bd"/>
</dbReference>
<dbReference type="PANTHER" id="PTHR43004">
    <property type="entry name" value="TRK SYSTEM POTASSIUM UPTAKE PROTEIN"/>
    <property type="match status" value="1"/>
</dbReference>
<dbReference type="GO" id="GO:0071949">
    <property type="term" value="F:FAD binding"/>
    <property type="evidence" value="ECO:0007669"/>
    <property type="project" value="InterPro"/>
</dbReference>
<gene>
    <name evidence="5" type="ordered locus">LLO_2214</name>
</gene>
<dbReference type="Gene3D" id="3.30.9.10">
    <property type="entry name" value="D-Amino Acid Oxidase, subunit A, domain 2"/>
    <property type="match status" value="1"/>
</dbReference>
<sequence length="499" mass="56435">MSTLITDIVIVGAGPVGLMCAYLGQLCGMQTVIVDKSDGPLEVGRADALNARTLQLLELVNLFDELYPLGKTCNTSAVWAHGKFISRQSSWWDDLEGCLHKHFLMLGQSYVEKLLDRKLKEIGASVKRSAAVENIEINKEGCLTTLSNKEGIRIQSRYVIGADGSRSFVRNHFKIPFEIIRPQIIWAVIDGIIDTDFLKVPEIIVFQAETSDVAWIPREGEIDRFYVRMDTKEFTLEEAINKINHAIQPHTLRFKEIVWFSHFSVKESLAEKFCVQDRIFLAGDACHIHSVNGGQGLNTGLADAFNLIWKLNMVINFGASPKLLQSYENERKPVAQSVIETSGELVRSTKYSQNGTHAQDYVKIVQKRAGNITGMGICYGHQELNGSRLFDFEIFNGSIKTRLYSLLDYTKFALLIFSDCAVDLNVPEFIKVIQIYSYEQQANYWTNNTQYREHAILVRPDSYIESSTLLDKVESLFDWSFGKTPIMLMNNLNKEAVGE</sequence>
<keyword evidence="5" id="KW-0503">Monooxygenase</keyword>
<dbReference type="GO" id="GO:0018677">
    <property type="term" value="F:pentachlorophenol monooxygenase activity"/>
    <property type="evidence" value="ECO:0007669"/>
    <property type="project" value="UniProtKB-EC"/>
</dbReference>
<evidence type="ECO:0000256" key="3">
    <source>
        <dbReference type="ARBA" id="ARBA00022827"/>
    </source>
</evidence>
<dbReference type="STRING" id="661367.LLO_2214"/>
<dbReference type="PRINTS" id="PR00420">
    <property type="entry name" value="RNGMNOXGNASE"/>
</dbReference>
<dbReference type="OrthoDB" id="8672648at2"/>
<evidence type="ECO:0000256" key="1">
    <source>
        <dbReference type="ARBA" id="ARBA00001974"/>
    </source>
</evidence>
<keyword evidence="3" id="KW-0274">FAD</keyword>
<dbReference type="InterPro" id="IPR036188">
    <property type="entry name" value="FAD/NAD-bd_sf"/>
</dbReference>
<dbReference type="GeneID" id="40926421"/>
<dbReference type="HOGENOM" id="CLU_009665_20_4_6"/>